<gene>
    <name evidence="3" type="ordered locus">ambt_20500</name>
</gene>
<dbReference type="Pfam" id="PF10986">
    <property type="entry name" value="ZrgA"/>
    <property type="match status" value="1"/>
</dbReference>
<organism evidence="3 4">
    <name type="scientific">Alteromonas naphthalenivorans</name>
    <dbReference type="NCBI Taxonomy" id="715451"/>
    <lineage>
        <taxon>Bacteria</taxon>
        <taxon>Pseudomonadati</taxon>
        <taxon>Pseudomonadota</taxon>
        <taxon>Gammaproteobacteria</taxon>
        <taxon>Alteromonadales</taxon>
        <taxon>Alteromonadaceae</taxon>
        <taxon>Alteromonas/Salinimonas group</taxon>
        <taxon>Alteromonas</taxon>
    </lineage>
</organism>
<evidence type="ECO:0000256" key="1">
    <source>
        <dbReference type="SAM" id="MobiDB-lite"/>
    </source>
</evidence>
<dbReference type="RefSeq" id="WP_013786500.1">
    <property type="nucleotide sequence ID" value="NC_015554.1"/>
</dbReference>
<evidence type="ECO:0000313" key="4">
    <source>
        <dbReference type="Proteomes" id="UP000000683"/>
    </source>
</evidence>
<keyword evidence="4" id="KW-1185">Reference proteome</keyword>
<name>F5Z6S8_ALTNA</name>
<keyword evidence="2" id="KW-0732">Signal</keyword>
<feature type="chain" id="PRO_5003336643" description="DUF2796 domain-containing protein" evidence="2">
    <location>
        <begin position="20"/>
        <end position="203"/>
    </location>
</feature>
<dbReference type="OrthoDB" id="7346546at2"/>
<dbReference type="InterPro" id="IPR021253">
    <property type="entry name" value="ZrgA-like"/>
</dbReference>
<evidence type="ECO:0000256" key="2">
    <source>
        <dbReference type="SAM" id="SignalP"/>
    </source>
</evidence>
<sequence length="203" mass="22702">MKKPCLAVSLLFFSSVGFAVNAQQHVHGQGELLVSQEGSMLHLQLVLPAADALGFEHEPETTEQLNNQNLLAERFTLNTNVIDVEGKCELVGVEHTLEAHEDHHKSDHEDAHEAHSGDHDEAHKSEHALHKEHDEHEGHDEHEEENHQNIEVEYQFHCDDAVSGITVTLFESMPSLSAIQAQWITERGQGLSELSAGQPTLRW</sequence>
<dbReference type="HOGENOM" id="CLU_095659_0_0_6"/>
<reference evidence="3 4" key="1">
    <citation type="journal article" date="2011" name="J. Bacteriol.">
        <title>Complete genome sequence of the polycyclic aromatic hydrocarbon-degrading bacterium Alteromonas sp. strain SN2.</title>
        <authorList>
            <person name="Jin H.M."/>
            <person name="Jeong H."/>
            <person name="Moon E.J."/>
            <person name="Math R.K."/>
            <person name="Lee K."/>
            <person name="Kim H.J."/>
            <person name="Jeon C.O."/>
            <person name="Oh T.K."/>
            <person name="Kim J.F."/>
        </authorList>
    </citation>
    <scope>NUCLEOTIDE SEQUENCE [LARGE SCALE GENOMIC DNA]</scope>
    <source>
        <strain evidence="4">JCM 17741 / KACC 18427 / KCTC 11700BP / SN2</strain>
    </source>
</reference>
<evidence type="ECO:0008006" key="5">
    <source>
        <dbReference type="Google" id="ProtNLM"/>
    </source>
</evidence>
<dbReference type="eggNOG" id="COG0803">
    <property type="taxonomic scope" value="Bacteria"/>
</dbReference>
<dbReference type="AlphaFoldDB" id="F5Z6S8"/>
<feature type="signal peptide" evidence="2">
    <location>
        <begin position="1"/>
        <end position="19"/>
    </location>
</feature>
<evidence type="ECO:0000313" key="3">
    <source>
        <dbReference type="EMBL" id="AEF05591.1"/>
    </source>
</evidence>
<feature type="region of interest" description="Disordered" evidence="1">
    <location>
        <begin position="100"/>
        <end position="146"/>
    </location>
</feature>
<dbReference type="EMBL" id="CP002339">
    <property type="protein sequence ID" value="AEF05591.1"/>
    <property type="molecule type" value="Genomic_DNA"/>
</dbReference>
<accession>F5Z6S8</accession>
<dbReference type="Proteomes" id="UP000000683">
    <property type="component" value="Chromosome"/>
</dbReference>
<proteinExistence type="predicted"/>
<protein>
    <recommendedName>
        <fullName evidence="5">DUF2796 domain-containing protein</fullName>
    </recommendedName>
</protein>
<dbReference type="KEGG" id="alt:ambt_20500"/>